<proteinExistence type="inferred from homology"/>
<feature type="active site" description="Proton acceptor" evidence="7 8">
    <location>
        <position position="188"/>
    </location>
</feature>
<dbReference type="InterPro" id="IPR003700">
    <property type="entry name" value="Pantoate_hydroxy_MeTrfase"/>
</dbReference>
<keyword evidence="4 7" id="KW-0566">Pantothenate biosynthesis</keyword>
<dbReference type="GO" id="GO:0015940">
    <property type="term" value="P:pantothenate biosynthetic process"/>
    <property type="evidence" value="ECO:0007669"/>
    <property type="project" value="UniProtKB-UniRule"/>
</dbReference>
<name>A0A367X5G3_9PROT</name>
<evidence type="ECO:0000256" key="5">
    <source>
        <dbReference type="ARBA" id="ARBA00022679"/>
    </source>
</evidence>
<dbReference type="Proteomes" id="UP000252255">
    <property type="component" value="Unassembled WGS sequence"/>
</dbReference>
<dbReference type="FunFam" id="3.20.20.60:FF:000003">
    <property type="entry name" value="3-methyl-2-oxobutanoate hydroxymethyltransferase"/>
    <property type="match status" value="1"/>
</dbReference>
<dbReference type="CDD" id="cd06557">
    <property type="entry name" value="KPHMT-like"/>
    <property type="match status" value="1"/>
</dbReference>
<dbReference type="NCBIfam" id="TIGR00222">
    <property type="entry name" value="panB"/>
    <property type="match status" value="1"/>
</dbReference>
<evidence type="ECO:0000256" key="9">
    <source>
        <dbReference type="PIRSR" id="PIRSR000388-2"/>
    </source>
</evidence>
<evidence type="ECO:0000256" key="2">
    <source>
        <dbReference type="ARBA" id="ARBA00008676"/>
    </source>
</evidence>
<comment type="subunit">
    <text evidence="3 7">Homodecamer; pentamer of dimers.</text>
</comment>
<dbReference type="EMBL" id="JPWI01000002">
    <property type="protein sequence ID" value="RCK47932.1"/>
    <property type="molecule type" value="Genomic_DNA"/>
</dbReference>
<feature type="binding site" evidence="7 10">
    <location>
        <position position="50"/>
    </location>
    <ligand>
        <name>Mg(2+)</name>
        <dbReference type="ChEBI" id="CHEBI:18420"/>
    </ligand>
</feature>
<feature type="binding site" evidence="7 10">
    <location>
        <position position="89"/>
    </location>
    <ligand>
        <name>Mg(2+)</name>
        <dbReference type="ChEBI" id="CHEBI:18420"/>
    </ligand>
</feature>
<keyword evidence="7" id="KW-0963">Cytoplasm</keyword>
<reference evidence="11 12" key="1">
    <citation type="submission" date="2014-07" db="EMBL/GenBank/DDBJ databases">
        <title>Draft genome sequence of Thalassospira profundimaris PR54-5.</title>
        <authorList>
            <person name="Lai Q."/>
            <person name="Shao Z."/>
        </authorList>
    </citation>
    <scope>NUCLEOTIDE SEQUENCE [LARGE SCALE GENOMIC DNA]</scope>
    <source>
        <strain evidence="11 12">PR54-5</strain>
    </source>
</reference>
<feature type="binding site" evidence="7 9">
    <location>
        <position position="119"/>
    </location>
    <ligand>
        <name>3-methyl-2-oxobutanoate</name>
        <dbReference type="ChEBI" id="CHEBI:11851"/>
    </ligand>
</feature>
<dbReference type="InterPro" id="IPR040442">
    <property type="entry name" value="Pyrv_kinase-like_dom_sf"/>
</dbReference>
<evidence type="ECO:0000256" key="10">
    <source>
        <dbReference type="PIRSR" id="PIRSR000388-3"/>
    </source>
</evidence>
<dbReference type="NCBIfam" id="NF001452">
    <property type="entry name" value="PRK00311.1"/>
    <property type="match status" value="1"/>
</dbReference>
<dbReference type="PANTHER" id="PTHR20881">
    <property type="entry name" value="3-METHYL-2-OXOBUTANOATE HYDROXYMETHYLTRANSFERASE"/>
    <property type="match status" value="1"/>
</dbReference>
<dbReference type="UniPathway" id="UPA00028">
    <property type="reaction ID" value="UER00003"/>
</dbReference>
<comment type="function">
    <text evidence="6 7">Catalyzes the reversible reaction in which hydroxymethyl group from 5,10-methylenetetrahydrofolate is transferred onto alpha-ketoisovalerate to form ketopantoate.</text>
</comment>
<evidence type="ECO:0000256" key="7">
    <source>
        <dbReference type="HAMAP-Rule" id="MF_00156"/>
    </source>
</evidence>
<gene>
    <name evidence="7" type="primary">panB</name>
    <name evidence="11" type="ORF">TH30_05680</name>
</gene>
<evidence type="ECO:0000256" key="8">
    <source>
        <dbReference type="PIRSR" id="PIRSR000388-1"/>
    </source>
</evidence>
<evidence type="ECO:0000256" key="1">
    <source>
        <dbReference type="ARBA" id="ARBA00005033"/>
    </source>
</evidence>
<evidence type="ECO:0000313" key="12">
    <source>
        <dbReference type="Proteomes" id="UP000252255"/>
    </source>
</evidence>
<comment type="caution">
    <text evidence="11">The sequence shown here is derived from an EMBL/GenBank/DDBJ whole genome shotgun (WGS) entry which is preliminary data.</text>
</comment>
<sequence>MSATTKKMGRTSVPELRARKGSEPIVCLTAYTMPMAQRLDEHCDLLLVGDSLGMVVYGMDSTLAVTVDMMINHGKAVMRGSKNACVVVDLPFGSYQESKEQAFRTASRILAETGCAAVKLEGGAELAETIAFLSQRGVPVMAHIGLMPQQVNTMGGFKSQGRGDEAAEKVVNDAIAVAKAGAFSVVIEGTVEAVARRITETIDIPTIGIGASVACDGQVLVTEDILGLFSDFTPKFVKRYANLGDAISEAVGTYASEVRNRQFPADEHCFGVPNKGKLRAV</sequence>
<dbReference type="GO" id="GO:0008168">
    <property type="term" value="F:methyltransferase activity"/>
    <property type="evidence" value="ECO:0007669"/>
    <property type="project" value="UniProtKB-KW"/>
</dbReference>
<dbReference type="SUPFAM" id="SSF51621">
    <property type="entry name" value="Phosphoenolpyruvate/pyruvate domain"/>
    <property type="match status" value="1"/>
</dbReference>
<feature type="binding site" evidence="7 9">
    <location>
        <position position="89"/>
    </location>
    <ligand>
        <name>3-methyl-2-oxobutanoate</name>
        <dbReference type="ChEBI" id="CHEBI:11851"/>
    </ligand>
</feature>
<protein>
    <recommendedName>
        <fullName evidence="7">3-methyl-2-oxobutanoate hydroxymethyltransferase</fullName>
        <ecNumber evidence="7">2.1.2.11</ecNumber>
    </recommendedName>
    <alternativeName>
        <fullName evidence="7">Ketopantoate hydroxymethyltransferase</fullName>
        <shortName evidence="7">KPHMT</shortName>
    </alternativeName>
</protein>
<keyword evidence="7 10" id="KW-0460">Magnesium</keyword>
<dbReference type="GO" id="GO:0000287">
    <property type="term" value="F:magnesium ion binding"/>
    <property type="evidence" value="ECO:0007669"/>
    <property type="project" value="TreeGrafter"/>
</dbReference>
<dbReference type="GO" id="GO:0005737">
    <property type="term" value="C:cytoplasm"/>
    <property type="evidence" value="ECO:0007669"/>
    <property type="project" value="UniProtKB-SubCell"/>
</dbReference>
<comment type="pathway">
    <text evidence="1 7">Cofactor biosynthesis; (R)-pantothenate biosynthesis; (R)-pantoate from 3-methyl-2-oxobutanoate: step 1/2.</text>
</comment>
<comment type="subcellular location">
    <subcellularLocation>
        <location evidence="7">Cytoplasm</location>
    </subcellularLocation>
</comment>
<evidence type="ECO:0000256" key="4">
    <source>
        <dbReference type="ARBA" id="ARBA00022655"/>
    </source>
</evidence>
<evidence type="ECO:0000256" key="6">
    <source>
        <dbReference type="ARBA" id="ARBA00056497"/>
    </source>
</evidence>
<dbReference type="RefSeq" id="WP_114097071.1">
    <property type="nucleotide sequence ID" value="NZ_JPWI01000002.1"/>
</dbReference>
<dbReference type="PANTHER" id="PTHR20881:SF0">
    <property type="entry name" value="3-METHYL-2-OXOBUTANOATE HYDROXYMETHYLTRANSFERASE"/>
    <property type="match status" value="1"/>
</dbReference>
<dbReference type="PIRSF" id="PIRSF000388">
    <property type="entry name" value="Pantoate_hydroxy_MeTrfase"/>
    <property type="match status" value="1"/>
</dbReference>
<feature type="binding site" evidence="7 10">
    <location>
        <position position="121"/>
    </location>
    <ligand>
        <name>Mg(2+)</name>
        <dbReference type="ChEBI" id="CHEBI:18420"/>
    </ligand>
</feature>
<dbReference type="GO" id="GO:0003864">
    <property type="term" value="F:3-methyl-2-oxobutanoate hydroxymethyltransferase activity"/>
    <property type="evidence" value="ECO:0007669"/>
    <property type="project" value="UniProtKB-UniRule"/>
</dbReference>
<organism evidence="11 12">
    <name type="scientific">Thalassospira profundimaris</name>
    <dbReference type="NCBI Taxonomy" id="502049"/>
    <lineage>
        <taxon>Bacteria</taxon>
        <taxon>Pseudomonadati</taxon>
        <taxon>Pseudomonadota</taxon>
        <taxon>Alphaproteobacteria</taxon>
        <taxon>Rhodospirillales</taxon>
        <taxon>Thalassospiraceae</taxon>
        <taxon>Thalassospira</taxon>
    </lineage>
</organism>
<dbReference type="EC" id="2.1.2.11" evidence="7"/>
<dbReference type="Gene3D" id="3.20.20.60">
    <property type="entry name" value="Phosphoenolpyruvate-binding domains"/>
    <property type="match status" value="1"/>
</dbReference>
<dbReference type="HAMAP" id="MF_00156">
    <property type="entry name" value="PanB"/>
    <property type="match status" value="1"/>
</dbReference>
<keyword evidence="11" id="KW-0489">Methyltransferase</keyword>
<accession>A0A367X5G3</accession>
<dbReference type="Pfam" id="PF02548">
    <property type="entry name" value="Pantoate_transf"/>
    <property type="match status" value="1"/>
</dbReference>
<dbReference type="OrthoDB" id="9781789at2"/>
<dbReference type="InterPro" id="IPR015813">
    <property type="entry name" value="Pyrv/PenolPyrv_kinase-like_dom"/>
</dbReference>
<dbReference type="AlphaFoldDB" id="A0A367X5G3"/>
<feature type="binding site" evidence="7 9">
    <location>
        <begin position="50"/>
        <end position="51"/>
    </location>
    <ligand>
        <name>3-methyl-2-oxobutanoate</name>
        <dbReference type="ChEBI" id="CHEBI:11851"/>
    </ligand>
</feature>
<dbReference type="GO" id="GO:0032259">
    <property type="term" value="P:methylation"/>
    <property type="evidence" value="ECO:0007669"/>
    <property type="project" value="UniProtKB-KW"/>
</dbReference>
<comment type="similarity">
    <text evidence="2 7">Belongs to the PanB family.</text>
</comment>
<comment type="cofactor">
    <cofactor evidence="7 10">
        <name>Mg(2+)</name>
        <dbReference type="ChEBI" id="CHEBI:18420"/>
    </cofactor>
    <text evidence="7 10">Binds 1 Mg(2+) ion per subunit.</text>
</comment>
<evidence type="ECO:0000256" key="3">
    <source>
        <dbReference type="ARBA" id="ARBA00011424"/>
    </source>
</evidence>
<comment type="catalytic activity">
    <reaction evidence="7">
        <text>(6R)-5,10-methylene-5,6,7,8-tetrahydrofolate + 3-methyl-2-oxobutanoate + H2O = 2-dehydropantoate + (6S)-5,6,7,8-tetrahydrofolate</text>
        <dbReference type="Rhea" id="RHEA:11824"/>
        <dbReference type="ChEBI" id="CHEBI:11561"/>
        <dbReference type="ChEBI" id="CHEBI:11851"/>
        <dbReference type="ChEBI" id="CHEBI:15377"/>
        <dbReference type="ChEBI" id="CHEBI:15636"/>
        <dbReference type="ChEBI" id="CHEBI:57453"/>
        <dbReference type="EC" id="2.1.2.11"/>
    </reaction>
</comment>
<keyword evidence="7 10" id="KW-0479">Metal-binding</keyword>
<evidence type="ECO:0000313" key="11">
    <source>
        <dbReference type="EMBL" id="RCK47932.1"/>
    </source>
</evidence>
<keyword evidence="5 7" id="KW-0808">Transferase</keyword>